<name>A0A1J5QPX4_9ZZZZ</name>
<accession>A0A1J5QPX4</accession>
<evidence type="ECO:0000313" key="1">
    <source>
        <dbReference type="EMBL" id="OIQ81980.1"/>
    </source>
</evidence>
<reference evidence="1" key="1">
    <citation type="submission" date="2016-10" db="EMBL/GenBank/DDBJ databases">
        <title>Sequence of Gallionella enrichment culture.</title>
        <authorList>
            <person name="Poehlein A."/>
            <person name="Muehling M."/>
            <person name="Daniel R."/>
        </authorList>
    </citation>
    <scope>NUCLEOTIDE SEQUENCE</scope>
</reference>
<dbReference type="EMBL" id="MLJW01000858">
    <property type="protein sequence ID" value="OIQ81980.1"/>
    <property type="molecule type" value="Genomic_DNA"/>
</dbReference>
<organism evidence="1">
    <name type="scientific">mine drainage metagenome</name>
    <dbReference type="NCBI Taxonomy" id="410659"/>
    <lineage>
        <taxon>unclassified sequences</taxon>
        <taxon>metagenomes</taxon>
        <taxon>ecological metagenomes</taxon>
    </lineage>
</organism>
<comment type="caution">
    <text evidence="1">The sequence shown here is derived from an EMBL/GenBank/DDBJ whole genome shotgun (WGS) entry which is preliminary data.</text>
</comment>
<dbReference type="AlphaFoldDB" id="A0A1J5QPX4"/>
<dbReference type="HAMAP" id="MF_00598">
    <property type="entry name" value="Smg"/>
    <property type="match status" value="1"/>
</dbReference>
<sequence length="151" mass="17013">MFDILVYLFETYYQPGACPPPAVLARKLSAAGFEQEDISAALEWLSGLEHLAETDGCPAGPRSLRLYCATELAKLPVQCRGFLAFLENAGGIDAMLREMIIERAMVLPETMVSLDKLKIIVLMVMWRRHQEVDTLLLEELLSEEDDQPYVH</sequence>
<proteinExistence type="inferred from homology"/>
<protein>
    <submittedName>
        <fullName evidence="1">Protein Smg</fullName>
    </submittedName>
</protein>
<dbReference type="PANTHER" id="PTHR38692:SF1">
    <property type="entry name" value="PROTEIN SMG"/>
    <property type="match status" value="1"/>
</dbReference>
<dbReference type="Pfam" id="PF04361">
    <property type="entry name" value="DUF494"/>
    <property type="match status" value="1"/>
</dbReference>
<gene>
    <name evidence="1" type="primary">smg_8</name>
    <name evidence="1" type="ORF">GALL_362400</name>
</gene>
<dbReference type="PANTHER" id="PTHR38692">
    <property type="entry name" value="PROTEIN SMG"/>
    <property type="match status" value="1"/>
</dbReference>
<dbReference type="InterPro" id="IPR007456">
    <property type="entry name" value="Smg"/>
</dbReference>